<accession>A0ABQ9HXP9</accession>
<evidence type="ECO:0000313" key="3">
    <source>
        <dbReference type="Proteomes" id="UP001159363"/>
    </source>
</evidence>
<dbReference type="Proteomes" id="UP001159363">
    <property type="component" value="Chromosome 3"/>
</dbReference>
<dbReference type="Pfam" id="PF18701">
    <property type="entry name" value="DUF5641"/>
    <property type="match status" value="1"/>
</dbReference>
<keyword evidence="3" id="KW-1185">Reference proteome</keyword>
<organism evidence="2 3">
    <name type="scientific">Dryococelus australis</name>
    <dbReference type="NCBI Taxonomy" id="614101"/>
    <lineage>
        <taxon>Eukaryota</taxon>
        <taxon>Metazoa</taxon>
        <taxon>Ecdysozoa</taxon>
        <taxon>Arthropoda</taxon>
        <taxon>Hexapoda</taxon>
        <taxon>Insecta</taxon>
        <taxon>Pterygota</taxon>
        <taxon>Neoptera</taxon>
        <taxon>Polyneoptera</taxon>
        <taxon>Phasmatodea</taxon>
        <taxon>Verophasmatodea</taxon>
        <taxon>Anareolatae</taxon>
        <taxon>Phasmatidae</taxon>
        <taxon>Eurycanthinae</taxon>
        <taxon>Dryococelus</taxon>
    </lineage>
</organism>
<feature type="domain" description="DUF5641" evidence="1">
    <location>
        <begin position="48"/>
        <end position="138"/>
    </location>
</feature>
<dbReference type="PANTHER" id="PTHR47331:SF2">
    <property type="match status" value="1"/>
</dbReference>
<dbReference type="InterPro" id="IPR040676">
    <property type="entry name" value="DUF5641"/>
</dbReference>
<dbReference type="PANTHER" id="PTHR47331">
    <property type="entry name" value="PHD-TYPE DOMAIN-CONTAINING PROTEIN"/>
    <property type="match status" value="1"/>
</dbReference>
<comment type="caution">
    <text evidence="2">The sequence shown here is derived from an EMBL/GenBank/DDBJ whole genome shotgun (WGS) entry which is preliminary data.</text>
</comment>
<protein>
    <recommendedName>
        <fullName evidence="1">DUF5641 domain-containing protein</fullName>
    </recommendedName>
</protein>
<name>A0ABQ9HXP9_9NEOP</name>
<reference evidence="2 3" key="1">
    <citation type="submission" date="2023-02" db="EMBL/GenBank/DDBJ databases">
        <title>LHISI_Scaffold_Assembly.</title>
        <authorList>
            <person name="Stuart O.P."/>
            <person name="Cleave R."/>
            <person name="Magrath M.J.L."/>
            <person name="Mikheyev A.S."/>
        </authorList>
    </citation>
    <scope>NUCLEOTIDE SEQUENCE [LARGE SCALE GENOMIC DNA]</scope>
    <source>
        <strain evidence="2">Daus_M_001</strain>
        <tissue evidence="2">Leg muscle</tissue>
    </source>
</reference>
<evidence type="ECO:0000259" key="1">
    <source>
        <dbReference type="Pfam" id="PF18701"/>
    </source>
</evidence>
<gene>
    <name evidence="2" type="ORF">PR048_008624</name>
</gene>
<sequence>MYTVLTMVESCLNSRPLRALSSDPRDCLPAIPQADEESRKLNHLSKCRMLERPIQHFWQRWSAEYLSRLQNRPKWWSKKPNLQPGDMVIIKDEKLTRQQWKLGRIMDTFTGEDGLVRTVTVKTATGDLKRPITKLAWLPIQA</sequence>
<evidence type="ECO:0000313" key="2">
    <source>
        <dbReference type="EMBL" id="KAJ8889130.1"/>
    </source>
</evidence>
<proteinExistence type="predicted"/>
<dbReference type="EMBL" id="JARBHB010000003">
    <property type="protein sequence ID" value="KAJ8889130.1"/>
    <property type="molecule type" value="Genomic_DNA"/>
</dbReference>